<name>A0A9N7VMZ1_PLEPL</name>
<evidence type="ECO:0000313" key="3">
    <source>
        <dbReference type="Proteomes" id="UP001153269"/>
    </source>
</evidence>
<organism evidence="2 3">
    <name type="scientific">Pleuronectes platessa</name>
    <name type="common">European plaice</name>
    <dbReference type="NCBI Taxonomy" id="8262"/>
    <lineage>
        <taxon>Eukaryota</taxon>
        <taxon>Metazoa</taxon>
        <taxon>Chordata</taxon>
        <taxon>Craniata</taxon>
        <taxon>Vertebrata</taxon>
        <taxon>Euteleostomi</taxon>
        <taxon>Actinopterygii</taxon>
        <taxon>Neopterygii</taxon>
        <taxon>Teleostei</taxon>
        <taxon>Neoteleostei</taxon>
        <taxon>Acanthomorphata</taxon>
        <taxon>Carangaria</taxon>
        <taxon>Pleuronectiformes</taxon>
        <taxon>Pleuronectoidei</taxon>
        <taxon>Pleuronectidae</taxon>
        <taxon>Pleuronectes</taxon>
    </lineage>
</organism>
<evidence type="ECO:0000313" key="2">
    <source>
        <dbReference type="EMBL" id="CAB1453304.1"/>
    </source>
</evidence>
<reference evidence="2" key="1">
    <citation type="submission" date="2020-03" db="EMBL/GenBank/DDBJ databases">
        <authorList>
            <person name="Weist P."/>
        </authorList>
    </citation>
    <scope>NUCLEOTIDE SEQUENCE</scope>
</reference>
<gene>
    <name evidence="2" type="ORF">PLEPLA_LOCUS41056</name>
</gene>
<evidence type="ECO:0000256" key="1">
    <source>
        <dbReference type="SAM" id="MobiDB-lite"/>
    </source>
</evidence>
<dbReference type="Proteomes" id="UP001153269">
    <property type="component" value="Unassembled WGS sequence"/>
</dbReference>
<dbReference type="EMBL" id="CADEAL010004163">
    <property type="protein sequence ID" value="CAB1453304.1"/>
    <property type="molecule type" value="Genomic_DNA"/>
</dbReference>
<comment type="caution">
    <text evidence="2">The sequence shown here is derived from an EMBL/GenBank/DDBJ whole genome shotgun (WGS) entry which is preliminary data.</text>
</comment>
<feature type="region of interest" description="Disordered" evidence="1">
    <location>
        <begin position="1"/>
        <end position="54"/>
    </location>
</feature>
<dbReference type="AlphaFoldDB" id="A0A9N7VMZ1"/>
<accession>A0A9N7VMZ1</accession>
<keyword evidence="3" id="KW-1185">Reference proteome</keyword>
<protein>
    <submittedName>
        <fullName evidence="2">Uncharacterized protein</fullName>
    </submittedName>
</protein>
<sequence length="153" mass="16530">MAVTAEVEGFPTADLESAGECPSQLVLSQPRPSEPAPPASQPHRACEAHPPTSLPFTLNHDMRNMCSQTVAEEQESPKHLSAATDEGRCGKVEEWTSAQMLNHSRFEVRESVYRPRCTVVAVRFSCLASVSRIGLQLAARPPDTSGTGSLMTP</sequence>
<proteinExistence type="predicted"/>